<protein>
    <recommendedName>
        <fullName evidence="3">Pyrrolo-quinoline quinone</fullName>
    </recommendedName>
</protein>
<dbReference type="Gene3D" id="2.130.10.10">
    <property type="entry name" value="YVTN repeat-like/Quinoprotein amine dehydrogenase"/>
    <property type="match status" value="1"/>
</dbReference>
<evidence type="ECO:0000313" key="1">
    <source>
        <dbReference type="EMBL" id="GAA0369457.1"/>
    </source>
</evidence>
<accession>A0ABP3HIV5</accession>
<gene>
    <name evidence="1" type="ORF">GCM10010319_54210</name>
</gene>
<dbReference type="Proteomes" id="UP001500063">
    <property type="component" value="Unassembled WGS sequence"/>
</dbReference>
<organism evidence="1 2">
    <name type="scientific">Streptomyces blastmyceticus</name>
    <dbReference type="NCBI Taxonomy" id="68180"/>
    <lineage>
        <taxon>Bacteria</taxon>
        <taxon>Bacillati</taxon>
        <taxon>Actinomycetota</taxon>
        <taxon>Actinomycetes</taxon>
        <taxon>Kitasatosporales</taxon>
        <taxon>Streptomycetaceae</taxon>
        <taxon>Streptomyces</taxon>
    </lineage>
</organism>
<dbReference type="RefSeq" id="WP_344121791.1">
    <property type="nucleotide sequence ID" value="NZ_BAAABW010000026.1"/>
</dbReference>
<reference evidence="2" key="1">
    <citation type="journal article" date="2019" name="Int. J. Syst. Evol. Microbiol.">
        <title>The Global Catalogue of Microorganisms (GCM) 10K type strain sequencing project: providing services to taxonomists for standard genome sequencing and annotation.</title>
        <authorList>
            <consortium name="The Broad Institute Genomics Platform"/>
            <consortium name="The Broad Institute Genome Sequencing Center for Infectious Disease"/>
            <person name="Wu L."/>
            <person name="Ma J."/>
        </authorList>
    </citation>
    <scope>NUCLEOTIDE SEQUENCE [LARGE SCALE GENOMIC DNA]</scope>
    <source>
        <strain evidence="2">JCM 4565</strain>
    </source>
</reference>
<comment type="caution">
    <text evidence="1">The sequence shown here is derived from an EMBL/GenBank/DDBJ whole genome shotgun (WGS) entry which is preliminary data.</text>
</comment>
<name>A0ABP3HIV5_9ACTN</name>
<dbReference type="InterPro" id="IPR011047">
    <property type="entry name" value="Quinoprotein_ADH-like_sf"/>
</dbReference>
<dbReference type="SUPFAM" id="SSF50998">
    <property type="entry name" value="Quinoprotein alcohol dehydrogenase-like"/>
    <property type="match status" value="1"/>
</dbReference>
<evidence type="ECO:0008006" key="3">
    <source>
        <dbReference type="Google" id="ProtNLM"/>
    </source>
</evidence>
<dbReference type="EMBL" id="BAAABW010000026">
    <property type="protein sequence ID" value="GAA0369457.1"/>
    <property type="molecule type" value="Genomic_DNA"/>
</dbReference>
<evidence type="ECO:0000313" key="2">
    <source>
        <dbReference type="Proteomes" id="UP001500063"/>
    </source>
</evidence>
<sequence length="524" mass="55413">MNPLPPDGVSVTTQHNDNRRTGANLLETALHPGNVRPDTFGKLFSRPVDGQIYAQPLYLAQCPIEGHGPRNVVFTATMHNSVYAFDADDPAASAPLWHASLGPSVTLPDANVGPPGYRDISVEVGVVGTPVIDVERHVLYVVAFTKEQGAYHHTLHALDLSTGREALGGPVRITATVPGTGDGSAQGKLTFTSNRQIQRAALTLAGGRVYVAFAAYGDQDPYHGWVFGFDAGDLRRTGVYVTTPATQRGGIWQAGQGLGVDDQGNLYFMTGNGGFRPDGSELGDAVVKLTPGLTLADWFSPFNNAALDAADADLGSAGPLLIPGTRLLLGGGKEGKFYLLDTGNMGHFHAGSDSQIVQSFFVVTPDKNTHHIHGGAVHWNFRGGGPWVYVWPENAFLRAYRFTGGTLQTAPASTSTTTDPRGVPGGSPGMPGGFLSVSAHGDDPATGLVWAAHPYRDNANQAVVEGVLRVYQATDLTREVWNSKMNATRDDVGMFAKFAPPTVAAGKVYVPTFSGALHAYGLLG</sequence>
<proteinExistence type="predicted"/>
<keyword evidence="2" id="KW-1185">Reference proteome</keyword>
<dbReference type="InterPro" id="IPR015943">
    <property type="entry name" value="WD40/YVTN_repeat-like_dom_sf"/>
</dbReference>